<dbReference type="EMBL" id="QGLE01000006">
    <property type="protein sequence ID" value="PWR22493.1"/>
    <property type="molecule type" value="Genomic_DNA"/>
</dbReference>
<organism evidence="1 2">
    <name type="scientific">Zavarzinia aquatilis</name>
    <dbReference type="NCBI Taxonomy" id="2211142"/>
    <lineage>
        <taxon>Bacteria</taxon>
        <taxon>Pseudomonadati</taxon>
        <taxon>Pseudomonadota</taxon>
        <taxon>Alphaproteobacteria</taxon>
        <taxon>Rhodospirillales</taxon>
        <taxon>Zavarziniaceae</taxon>
        <taxon>Zavarzinia</taxon>
    </lineage>
</organism>
<reference evidence="1 2" key="1">
    <citation type="submission" date="2018-05" db="EMBL/GenBank/DDBJ databases">
        <title>Zavarzinia sp. HR-AS.</title>
        <authorList>
            <person name="Lee Y."/>
            <person name="Jeon C.O."/>
        </authorList>
    </citation>
    <scope>NUCLEOTIDE SEQUENCE [LARGE SCALE GENOMIC DNA]</scope>
    <source>
        <strain evidence="1 2">HR-AS</strain>
    </source>
</reference>
<dbReference type="OrthoDB" id="7584850at2"/>
<accession>A0A317EB21</accession>
<gene>
    <name evidence="1" type="ORF">DKG74_11480</name>
</gene>
<protein>
    <submittedName>
        <fullName evidence="1">Uncharacterized protein</fullName>
    </submittedName>
</protein>
<dbReference type="Proteomes" id="UP000245461">
    <property type="component" value="Unassembled WGS sequence"/>
</dbReference>
<evidence type="ECO:0000313" key="1">
    <source>
        <dbReference type="EMBL" id="PWR22493.1"/>
    </source>
</evidence>
<comment type="caution">
    <text evidence="1">The sequence shown here is derived from an EMBL/GenBank/DDBJ whole genome shotgun (WGS) entry which is preliminary data.</text>
</comment>
<proteinExistence type="predicted"/>
<evidence type="ECO:0000313" key="2">
    <source>
        <dbReference type="Proteomes" id="UP000245461"/>
    </source>
</evidence>
<name>A0A317EB21_9PROT</name>
<sequence>MSITFEPGHDSVEAVTIEIDDITAGLALRERSGFRFIASDRRFRLLDGSRFRRLNQLEAAARKMVLAHEAAERRRAA</sequence>
<dbReference type="AlphaFoldDB" id="A0A317EB21"/>
<keyword evidence="2" id="KW-1185">Reference proteome</keyword>
<dbReference type="RefSeq" id="WP_109905862.1">
    <property type="nucleotide sequence ID" value="NZ_QGLE01000006.1"/>
</dbReference>